<feature type="compositionally biased region" description="Basic and acidic residues" evidence="2">
    <location>
        <begin position="524"/>
        <end position="533"/>
    </location>
</feature>
<accession>A0A8D3AL51</accession>
<dbReference type="Proteomes" id="UP000694558">
    <property type="component" value="Chromosome 14"/>
</dbReference>
<dbReference type="GO" id="GO:0003723">
    <property type="term" value="F:RNA binding"/>
    <property type="evidence" value="ECO:0007669"/>
    <property type="project" value="UniProtKB-UniRule"/>
</dbReference>
<feature type="region of interest" description="Disordered" evidence="2">
    <location>
        <begin position="454"/>
        <end position="473"/>
    </location>
</feature>
<feature type="region of interest" description="Disordered" evidence="2">
    <location>
        <begin position="489"/>
        <end position="599"/>
    </location>
</feature>
<dbReference type="AlphaFoldDB" id="A0A8D3AL51"/>
<proteinExistence type="predicted"/>
<reference evidence="4" key="1">
    <citation type="submission" date="2023-05" db="EMBL/GenBank/DDBJ databases">
        <title>High-quality long-read genome of Scophthalmus maximus.</title>
        <authorList>
            <person name="Lien S."/>
            <person name="Martinez P."/>
        </authorList>
    </citation>
    <scope>NUCLEOTIDE SEQUENCE [LARGE SCALE GENOMIC DNA]</scope>
</reference>
<sequence>MESHHVANAAAQFAVGRTTSSKTATQPMVVPYNTVWPCFPLTLPYYEVMVPGPPSGATPCYYNAVEKPSPTKSRMFYLDRSVFDLVAPHQYLSLSDPKLLSWYLGLSAEDRHIIQDEGGFPQFLRRHPALDLSAHHVYVKHADNTSWSRPVLPTIICNKHKYVAHSTYCEMMTRHISQKMPPEHLAAYNSPVAHEPGHQAAHRETSAPPVSRLNVEADPAVVMSISLDMELERCRKRGSPELRGHLSTTPGHSDRVTDVALLQSDWSKDEETPSKFCSFNSDSVDGGDGERRFIQSVEPEWVRCPLGPVEDMPCVPTCDVMVGTELPPSVSASTQSERPQTADKDVITEVHMADLDYLAGVFIKLKAAQEERRDKMKSETRKECDCVQRAQRAELRLLALQHVMCRQHCWRLHRVSAEGDQGPSESSPKDPPANVSSVLQKLDSDYKRMRERMQKGVPLEQLTPLGVNSEETNTGASFIPANIVGDVQGNLPSRSIESQECKTSGEENGRPSDRSSDGCQESQKQGKREEKSSPRRVVALVPQDRGEAHEPEEKQTRAESCKELNTSESWYDAKEDLETTETGPDPTTTEESASDQAESSVLCVTNLPSHVTESDVMLQLEKYGASEVSISVLKSDLRVAIVMVSGLRSAEEAARELNGFRMDGRTLYVEHVNKPVGGNRSRSQNQNQASGSITERQSSQEASKLQPPTTTTDISTYGKPPLSCSLRSRKVVCISPTAKATCVPQHYGTMGSFDALMTELTRLHPDVDRQSIIDALVELRAEHQGALSVLPLGKIQEMTSELLTRPETELPTRPERAT</sequence>
<dbReference type="SMART" id="SM00360">
    <property type="entry name" value="RRM"/>
    <property type="match status" value="1"/>
</dbReference>
<feature type="region of interest" description="Disordered" evidence="2">
    <location>
        <begin position="674"/>
        <end position="719"/>
    </location>
</feature>
<dbReference type="SUPFAM" id="SSF54928">
    <property type="entry name" value="RNA-binding domain, RBD"/>
    <property type="match status" value="1"/>
</dbReference>
<reference evidence="4" key="2">
    <citation type="submission" date="2025-08" db="UniProtKB">
        <authorList>
            <consortium name="Ensembl"/>
        </authorList>
    </citation>
    <scope>IDENTIFICATION</scope>
</reference>
<evidence type="ECO:0000313" key="5">
    <source>
        <dbReference type="Proteomes" id="UP000694558"/>
    </source>
</evidence>
<dbReference type="Pfam" id="PF00076">
    <property type="entry name" value="RRM_1"/>
    <property type="match status" value="1"/>
</dbReference>
<dbReference type="InterPro" id="IPR012677">
    <property type="entry name" value="Nucleotide-bd_a/b_plait_sf"/>
</dbReference>
<organism evidence="4 5">
    <name type="scientific">Scophthalmus maximus</name>
    <name type="common">Turbot</name>
    <name type="synonym">Psetta maxima</name>
    <dbReference type="NCBI Taxonomy" id="52904"/>
    <lineage>
        <taxon>Eukaryota</taxon>
        <taxon>Metazoa</taxon>
        <taxon>Chordata</taxon>
        <taxon>Craniata</taxon>
        <taxon>Vertebrata</taxon>
        <taxon>Euteleostomi</taxon>
        <taxon>Actinopterygii</taxon>
        <taxon>Neopterygii</taxon>
        <taxon>Teleostei</taxon>
        <taxon>Neoteleostei</taxon>
        <taxon>Acanthomorphata</taxon>
        <taxon>Carangaria</taxon>
        <taxon>Pleuronectiformes</taxon>
        <taxon>Pleuronectoidei</taxon>
        <taxon>Scophthalmidae</taxon>
        <taxon>Scophthalmus</taxon>
    </lineage>
</organism>
<feature type="compositionally biased region" description="Basic and acidic residues" evidence="2">
    <location>
        <begin position="544"/>
        <end position="562"/>
    </location>
</feature>
<dbReference type="InterPro" id="IPR035979">
    <property type="entry name" value="RBD_domain_sf"/>
</dbReference>
<evidence type="ECO:0000259" key="3">
    <source>
        <dbReference type="PROSITE" id="PS50102"/>
    </source>
</evidence>
<dbReference type="PROSITE" id="PS50102">
    <property type="entry name" value="RRM"/>
    <property type="match status" value="1"/>
</dbReference>
<keyword evidence="1" id="KW-0694">RNA-binding</keyword>
<feature type="domain" description="RRM" evidence="3">
    <location>
        <begin position="600"/>
        <end position="674"/>
    </location>
</feature>
<dbReference type="Ensembl" id="ENSSMAT00000020178.2">
    <property type="protein sequence ID" value="ENSSMAP00000019934.2"/>
    <property type="gene ID" value="ENSSMAG00000012232.2"/>
</dbReference>
<name>A0A8D3AL51_SCOMX</name>
<evidence type="ECO:0000256" key="2">
    <source>
        <dbReference type="SAM" id="MobiDB-lite"/>
    </source>
</evidence>
<dbReference type="PANTHER" id="PTHR17550:SF7">
    <property type="entry name" value="RNA-BINDING PROTEIN 44"/>
    <property type="match status" value="1"/>
</dbReference>
<evidence type="ECO:0000313" key="4">
    <source>
        <dbReference type="Ensembl" id="ENSSMAP00000019934.2"/>
    </source>
</evidence>
<evidence type="ECO:0000256" key="1">
    <source>
        <dbReference type="PROSITE-ProRule" id="PRU00176"/>
    </source>
</evidence>
<feature type="compositionally biased region" description="Polar residues" evidence="2">
    <location>
        <begin position="680"/>
        <end position="715"/>
    </location>
</feature>
<feature type="compositionally biased region" description="Basic and acidic residues" evidence="2">
    <location>
        <begin position="497"/>
        <end position="516"/>
    </location>
</feature>
<dbReference type="PANTHER" id="PTHR17550">
    <property type="entry name" value="E3 UBIQUITIN-PROTEIN LIGASE TTC3"/>
    <property type="match status" value="1"/>
</dbReference>
<gene>
    <name evidence="4" type="primary">rbm44</name>
</gene>
<protein>
    <recommendedName>
        <fullName evidence="3">RRM domain-containing protein</fullName>
    </recommendedName>
</protein>
<dbReference type="GeneTree" id="ENSGT00940000177452"/>
<feature type="compositionally biased region" description="Low complexity" evidence="2">
    <location>
        <begin position="580"/>
        <end position="591"/>
    </location>
</feature>
<dbReference type="Gene3D" id="3.30.70.330">
    <property type="match status" value="1"/>
</dbReference>
<dbReference type="InterPro" id="IPR000504">
    <property type="entry name" value="RRM_dom"/>
</dbReference>